<dbReference type="Proteomes" id="UP001149140">
    <property type="component" value="Unassembled WGS sequence"/>
</dbReference>
<dbReference type="RefSeq" id="WP_270042080.1">
    <property type="nucleotide sequence ID" value="NZ_JAPDOD010000021.1"/>
</dbReference>
<dbReference type="AlphaFoldDB" id="A0A9X3S123"/>
<evidence type="ECO:0000313" key="2">
    <source>
        <dbReference type="Proteomes" id="UP001149140"/>
    </source>
</evidence>
<keyword evidence="2" id="KW-1185">Reference proteome</keyword>
<protein>
    <submittedName>
        <fullName evidence="1">Uncharacterized protein</fullName>
    </submittedName>
</protein>
<name>A0A9X3S123_9ACTN</name>
<accession>A0A9X3S123</accession>
<evidence type="ECO:0000313" key="1">
    <source>
        <dbReference type="EMBL" id="MDA0162840.1"/>
    </source>
</evidence>
<dbReference type="EMBL" id="JAPDOD010000021">
    <property type="protein sequence ID" value="MDA0162840.1"/>
    <property type="molecule type" value="Genomic_DNA"/>
</dbReference>
<sequence length="264" mass="28730">MRVDWVHPSWRDLVIESLAANPDERRRFLRATGVDGAAVALSREGGIAGERERPLLGEDADWDALGDGLHHLCADLDEADATRLLEVLAAAGDDPEVAALRQLVLKRLAWNGKVLSVDAIAAWAAVASTLDPRPEPPAVAMTWLELEPSAAPRTPEEMERMADWLRLAEILHDHDTELLDGLGFPSRYSLLLADFAGSAPADEPPAERDLRIESLGRLAFLDERLAGLALGESIMLSQPALEPVADLPTPISNGFPIERVLRDL</sequence>
<reference evidence="1" key="1">
    <citation type="submission" date="2022-10" db="EMBL/GenBank/DDBJ databases">
        <title>The WGS of Solirubrobacter ginsenosidimutans DSM 21036.</title>
        <authorList>
            <person name="Jiang Z."/>
        </authorList>
    </citation>
    <scope>NUCLEOTIDE SEQUENCE</scope>
    <source>
        <strain evidence="1">DSM 21036</strain>
    </source>
</reference>
<proteinExistence type="predicted"/>
<gene>
    <name evidence="1" type="ORF">OM076_21380</name>
</gene>
<comment type="caution">
    <text evidence="1">The sequence shown here is derived from an EMBL/GenBank/DDBJ whole genome shotgun (WGS) entry which is preliminary data.</text>
</comment>
<organism evidence="1 2">
    <name type="scientific">Solirubrobacter ginsenosidimutans</name>
    <dbReference type="NCBI Taxonomy" id="490573"/>
    <lineage>
        <taxon>Bacteria</taxon>
        <taxon>Bacillati</taxon>
        <taxon>Actinomycetota</taxon>
        <taxon>Thermoleophilia</taxon>
        <taxon>Solirubrobacterales</taxon>
        <taxon>Solirubrobacteraceae</taxon>
        <taxon>Solirubrobacter</taxon>
    </lineage>
</organism>